<keyword evidence="1" id="KW-1133">Transmembrane helix</keyword>
<evidence type="ECO:0000313" key="2">
    <source>
        <dbReference type="EMBL" id="ARP20720.1"/>
    </source>
</evidence>
<protein>
    <recommendedName>
        <fullName evidence="3">DUF2489 domain-containing protein</fullName>
    </recommendedName>
</protein>
<reference evidence="2" key="1">
    <citation type="submission" date="2016-10" db="EMBL/GenBank/DDBJ databases">
        <title>The High Quality Genome of Vibrio alginolyticus K01M1.</title>
        <authorList>
            <person name="Wendling C."/>
            <person name="Chibani C.M."/>
            <person name="Hertel R."/>
            <person name="Sproer C."/>
            <person name="Bunk B."/>
            <person name="Overmann J."/>
            <person name="Roth O."/>
            <person name="Liesegang H."/>
        </authorList>
    </citation>
    <scope>NUCLEOTIDE SEQUENCE</scope>
    <source>
        <strain evidence="2">K05K4</strain>
    </source>
</reference>
<evidence type="ECO:0008006" key="3">
    <source>
        <dbReference type="Google" id="ProtNLM"/>
    </source>
</evidence>
<gene>
    <name evidence="2" type="ORF">K05K4_39960</name>
</gene>
<dbReference type="RefSeq" id="WP_086047370.1">
    <property type="nucleotide sequence ID" value="NZ_CP017890.1"/>
</dbReference>
<keyword evidence="1" id="KW-0812">Transmembrane</keyword>
<sequence>MEIESVDKGMEFIGLVTTVGTAVLSCLMAYYFTKRNRKAAEQNEAIIALKQKIDSVRMQPSKKSIHPHDIATVRYRISEKEYDALVQLHDKYSEAHRHAWAPNERGHVYMKDECVKPIRDVLAEMQEALKVK</sequence>
<name>A0A1W6UCH0_VIBAL</name>
<proteinExistence type="predicted"/>
<dbReference type="EMBL" id="CP017903">
    <property type="protein sequence ID" value="ARP20720.1"/>
    <property type="molecule type" value="Genomic_DNA"/>
</dbReference>
<feature type="transmembrane region" description="Helical" evidence="1">
    <location>
        <begin position="12"/>
        <end position="32"/>
    </location>
</feature>
<accession>A0A1W6UCH0</accession>
<dbReference type="AlphaFoldDB" id="A0A1W6UCH0"/>
<evidence type="ECO:0000256" key="1">
    <source>
        <dbReference type="SAM" id="Phobius"/>
    </source>
</evidence>
<keyword evidence="1" id="KW-0472">Membrane</keyword>
<organism evidence="2">
    <name type="scientific">Vibrio alginolyticus</name>
    <dbReference type="NCBI Taxonomy" id="663"/>
    <lineage>
        <taxon>Bacteria</taxon>
        <taxon>Pseudomonadati</taxon>
        <taxon>Pseudomonadota</taxon>
        <taxon>Gammaproteobacteria</taxon>
        <taxon>Vibrionales</taxon>
        <taxon>Vibrionaceae</taxon>
        <taxon>Vibrio</taxon>
    </lineage>
</organism>